<evidence type="ECO:0000313" key="2">
    <source>
        <dbReference type="Proteomes" id="UP001234178"/>
    </source>
</evidence>
<accession>A0ABQ9ZVQ2</accession>
<reference evidence="1 2" key="1">
    <citation type="journal article" date="2023" name="Nucleic Acids Res.">
        <title>The hologenome of Daphnia magna reveals possible DNA methylation and microbiome-mediated evolution of the host genome.</title>
        <authorList>
            <person name="Chaturvedi A."/>
            <person name="Li X."/>
            <person name="Dhandapani V."/>
            <person name="Marshall H."/>
            <person name="Kissane S."/>
            <person name="Cuenca-Cambronero M."/>
            <person name="Asole G."/>
            <person name="Calvet F."/>
            <person name="Ruiz-Romero M."/>
            <person name="Marangio P."/>
            <person name="Guigo R."/>
            <person name="Rago D."/>
            <person name="Mirbahai L."/>
            <person name="Eastwood N."/>
            <person name="Colbourne J.K."/>
            <person name="Zhou J."/>
            <person name="Mallon E."/>
            <person name="Orsini L."/>
        </authorList>
    </citation>
    <scope>NUCLEOTIDE SEQUENCE [LARGE SCALE GENOMIC DNA]</scope>
    <source>
        <strain evidence="1">LRV0_1</strain>
    </source>
</reference>
<proteinExistence type="predicted"/>
<comment type="caution">
    <text evidence="1">The sequence shown here is derived from an EMBL/GenBank/DDBJ whole genome shotgun (WGS) entry which is preliminary data.</text>
</comment>
<keyword evidence="2" id="KW-1185">Reference proteome</keyword>
<sequence length="188" mass="21849">MEGAKDTFGVSSKLRWREIQQRKDGEMELNPRLTYLKKASKVERERERKNQVLEGNVFNASAGLAPRLSINKEIFWMVLFRVCDSRRSQETRETFQQHPKISFVFSESDSGGFWYNDSRQKINNAAVLIDCLVGRLHSLAVERHLVNVVCEIGMEEDKQMFSCEDVDSRKTRLNTSIRLMLCMSRPIV</sequence>
<dbReference type="EMBL" id="JAOYFB010000005">
    <property type="protein sequence ID" value="KAK4016998.1"/>
    <property type="molecule type" value="Genomic_DNA"/>
</dbReference>
<organism evidence="1 2">
    <name type="scientific">Daphnia magna</name>
    <dbReference type="NCBI Taxonomy" id="35525"/>
    <lineage>
        <taxon>Eukaryota</taxon>
        <taxon>Metazoa</taxon>
        <taxon>Ecdysozoa</taxon>
        <taxon>Arthropoda</taxon>
        <taxon>Crustacea</taxon>
        <taxon>Branchiopoda</taxon>
        <taxon>Diplostraca</taxon>
        <taxon>Cladocera</taxon>
        <taxon>Anomopoda</taxon>
        <taxon>Daphniidae</taxon>
        <taxon>Daphnia</taxon>
    </lineage>
</organism>
<dbReference type="Proteomes" id="UP001234178">
    <property type="component" value="Unassembled WGS sequence"/>
</dbReference>
<evidence type="ECO:0000313" key="1">
    <source>
        <dbReference type="EMBL" id="KAK4016998.1"/>
    </source>
</evidence>
<protein>
    <submittedName>
        <fullName evidence="1">Uncharacterized protein</fullName>
    </submittedName>
</protein>
<name>A0ABQ9ZVQ2_9CRUS</name>
<gene>
    <name evidence="1" type="ORF">OUZ56_031956</name>
</gene>